<sequence>MSPTERAATAIAWQGTRRLVFAILTLGSSTLGSLMMWQLMQQVGLTPLKVGAWLLFTLTFNWLTVAFWSSLIGFVLMLARRDPITLLPTSCRGEADSTRLSSRTALIMPIYNEPPEQTLAGLEASCLSLLEEANGPVDAHIEAFVLSDTQDPKIAAREQALVAGLQQRLAGKLRVHYRRREENKGKKAGNLMDFCERWGRRYSYFVVLDADSLMGGRTLLGMIGAMQRQPDVGLIQSVPIPIGQRSMFGRMVQFAATLYSPMLAVGQSFWQGDAANFWGHNAIIRTHAFMAHCGMPTLSGPPPWGGYLLSHDFVEAALLRRGGWKVLLDTHWGESFEGLPGNLLDYANRDRRWLQGNLQHLRLLGGSGLHPLNRLHFLLGAFSYMASLLWLLIVAFYQVDIVFATPGSASVRDVPPHAWTLLGITLSLLLMPKLLGVSLALIQRPQAFGGRVRLAVNALLESAFAVLIAPLMMVLHSFFLLAMLSGQSITWLPQQRTDRAVTWREAWRHTRWISLAGMLWAVALYLLTVNAAVWLLPVWLGLSLATLVVQLSSRSLSWPLLGVPVEYAEANVLGHFSACLDRGMPIAERLLEPPPHQTKEMPVQSFRRFSSRDTLPLRATPRNSLDD</sequence>
<evidence type="ECO:0000256" key="3">
    <source>
        <dbReference type="ARBA" id="ARBA00009337"/>
    </source>
</evidence>
<keyword evidence="5" id="KW-1003">Cell membrane</keyword>
<feature type="transmembrane region" description="Helical" evidence="12">
    <location>
        <begin position="52"/>
        <end position="79"/>
    </location>
</feature>
<evidence type="ECO:0000259" key="13">
    <source>
        <dbReference type="Pfam" id="PF00535"/>
    </source>
</evidence>
<organism evidence="14 15">
    <name type="scientific">Vreelandella zhuhanensis</name>
    <dbReference type="NCBI Taxonomy" id="2684210"/>
    <lineage>
        <taxon>Bacteria</taxon>
        <taxon>Pseudomonadati</taxon>
        <taxon>Pseudomonadota</taxon>
        <taxon>Gammaproteobacteria</taxon>
        <taxon>Oceanospirillales</taxon>
        <taxon>Halomonadaceae</taxon>
        <taxon>Vreelandella</taxon>
    </lineage>
</organism>
<comment type="caution">
    <text evidence="14">The sequence shown here is derived from an EMBL/GenBank/DDBJ whole genome shotgun (WGS) entry which is preliminary data.</text>
</comment>
<name>A0A7X3H032_9GAMM</name>
<evidence type="ECO:0000256" key="5">
    <source>
        <dbReference type="ARBA" id="ARBA00022475"/>
    </source>
</evidence>
<protein>
    <recommendedName>
        <fullName evidence="4">Glucans biosynthesis glucosyltransferase H</fullName>
    </recommendedName>
</protein>
<evidence type="ECO:0000256" key="4">
    <source>
        <dbReference type="ARBA" id="ARBA00020585"/>
    </source>
</evidence>
<dbReference type="InterPro" id="IPR050321">
    <property type="entry name" value="Glycosyltr_2/OpgH_subfam"/>
</dbReference>
<feature type="domain" description="Glycosyltransferase 2-like" evidence="13">
    <location>
        <begin position="106"/>
        <end position="289"/>
    </location>
</feature>
<keyword evidence="10 12" id="KW-1133">Transmembrane helix</keyword>
<dbReference type="Proteomes" id="UP000437638">
    <property type="component" value="Unassembled WGS sequence"/>
</dbReference>
<keyword evidence="8 14" id="KW-0808">Transferase</keyword>
<dbReference type="Gene3D" id="3.90.550.10">
    <property type="entry name" value="Spore Coat Polysaccharide Biosynthesis Protein SpsA, Chain A"/>
    <property type="match status" value="1"/>
</dbReference>
<dbReference type="RefSeq" id="WP_160417319.1">
    <property type="nucleotide sequence ID" value="NZ_WTKP01000002.1"/>
</dbReference>
<keyword evidence="9 12" id="KW-0812">Transmembrane</keyword>
<evidence type="ECO:0000313" key="14">
    <source>
        <dbReference type="EMBL" id="MWJ27085.1"/>
    </source>
</evidence>
<dbReference type="EMBL" id="WTKP01000002">
    <property type="protein sequence ID" value="MWJ27085.1"/>
    <property type="molecule type" value="Genomic_DNA"/>
</dbReference>
<dbReference type="InterPro" id="IPR029044">
    <property type="entry name" value="Nucleotide-diphossugar_trans"/>
</dbReference>
<evidence type="ECO:0000256" key="2">
    <source>
        <dbReference type="ARBA" id="ARBA00005001"/>
    </source>
</evidence>
<reference evidence="14 15" key="1">
    <citation type="submission" date="2019-12" db="EMBL/GenBank/DDBJ databases">
        <title>Halomonas rutogse sp. nov. isolated from two lakes on Tibetan Plateau.</title>
        <authorList>
            <person name="Gao P."/>
        </authorList>
    </citation>
    <scope>NUCLEOTIDE SEQUENCE [LARGE SCALE GENOMIC DNA]</scope>
    <source>
        <strain evidence="14 15">ZH2S</strain>
    </source>
</reference>
<feature type="transmembrane region" description="Helical" evidence="12">
    <location>
        <begin position="463"/>
        <end position="484"/>
    </location>
</feature>
<evidence type="ECO:0000256" key="11">
    <source>
        <dbReference type="ARBA" id="ARBA00023136"/>
    </source>
</evidence>
<feature type="transmembrane region" description="Helical" evidence="12">
    <location>
        <begin position="419"/>
        <end position="442"/>
    </location>
</feature>
<gene>
    <name evidence="14" type="primary">mdoH</name>
    <name evidence="14" type="ORF">GPM19_02510</name>
</gene>
<accession>A0A7X3H032</accession>
<evidence type="ECO:0000256" key="9">
    <source>
        <dbReference type="ARBA" id="ARBA00022692"/>
    </source>
</evidence>
<evidence type="ECO:0000256" key="6">
    <source>
        <dbReference type="ARBA" id="ARBA00022519"/>
    </source>
</evidence>
<keyword evidence="6" id="KW-0997">Cell inner membrane</keyword>
<feature type="transmembrane region" description="Helical" evidence="12">
    <location>
        <begin position="518"/>
        <end position="549"/>
    </location>
</feature>
<evidence type="ECO:0000313" key="15">
    <source>
        <dbReference type="Proteomes" id="UP000437638"/>
    </source>
</evidence>
<evidence type="ECO:0000256" key="12">
    <source>
        <dbReference type="SAM" id="Phobius"/>
    </source>
</evidence>
<evidence type="ECO:0000256" key="8">
    <source>
        <dbReference type="ARBA" id="ARBA00022679"/>
    </source>
</evidence>
<comment type="similarity">
    <text evidence="3">Belongs to the glycosyltransferase 2 family. OpgH subfamily.</text>
</comment>
<proteinExistence type="inferred from homology"/>
<dbReference type="NCBIfam" id="NF003962">
    <property type="entry name" value="PRK05454.2-5"/>
    <property type="match status" value="1"/>
</dbReference>
<keyword evidence="7" id="KW-0328">Glycosyltransferase</keyword>
<dbReference type="NCBIfam" id="NF003958">
    <property type="entry name" value="PRK05454.2-1"/>
    <property type="match status" value="1"/>
</dbReference>
<dbReference type="Pfam" id="PF00535">
    <property type="entry name" value="Glycos_transf_2"/>
    <property type="match status" value="1"/>
</dbReference>
<dbReference type="GO" id="GO:0005886">
    <property type="term" value="C:plasma membrane"/>
    <property type="evidence" value="ECO:0007669"/>
    <property type="project" value="UniProtKB-SubCell"/>
</dbReference>
<comment type="subcellular location">
    <subcellularLocation>
        <location evidence="1">Cell inner membrane</location>
        <topology evidence="1">Multi-pass membrane protein</topology>
    </subcellularLocation>
</comment>
<dbReference type="InterPro" id="IPR001173">
    <property type="entry name" value="Glyco_trans_2-like"/>
</dbReference>
<keyword evidence="15" id="KW-1185">Reference proteome</keyword>
<evidence type="ECO:0000256" key="7">
    <source>
        <dbReference type="ARBA" id="ARBA00022676"/>
    </source>
</evidence>
<feature type="transmembrane region" description="Helical" evidence="12">
    <location>
        <begin position="20"/>
        <end position="40"/>
    </location>
</feature>
<dbReference type="GO" id="GO:0016758">
    <property type="term" value="F:hexosyltransferase activity"/>
    <property type="evidence" value="ECO:0007669"/>
    <property type="project" value="TreeGrafter"/>
</dbReference>
<evidence type="ECO:0000256" key="10">
    <source>
        <dbReference type="ARBA" id="ARBA00022989"/>
    </source>
</evidence>
<evidence type="ECO:0000256" key="1">
    <source>
        <dbReference type="ARBA" id="ARBA00004429"/>
    </source>
</evidence>
<dbReference type="PANTHER" id="PTHR43867">
    <property type="entry name" value="CELLULOSE SYNTHASE CATALYTIC SUBUNIT A [UDP-FORMING]"/>
    <property type="match status" value="1"/>
</dbReference>
<feature type="transmembrane region" description="Helical" evidence="12">
    <location>
        <begin position="377"/>
        <end position="399"/>
    </location>
</feature>
<dbReference type="PANTHER" id="PTHR43867:SF5">
    <property type="entry name" value="GLUCANS BIOSYNTHESIS GLUCOSYLTRANSFERASE H"/>
    <property type="match status" value="1"/>
</dbReference>
<dbReference type="AlphaFoldDB" id="A0A7X3H032"/>
<comment type="pathway">
    <text evidence="2">Glycan metabolism; osmoregulated periplasmic glucan (OPG) biosynthesis.</text>
</comment>
<keyword evidence="11 12" id="KW-0472">Membrane</keyword>
<dbReference type="SUPFAM" id="SSF53448">
    <property type="entry name" value="Nucleotide-diphospho-sugar transferases"/>
    <property type="match status" value="1"/>
</dbReference>